<keyword evidence="3" id="KW-1185">Reference proteome</keyword>
<dbReference type="AlphaFoldDB" id="A0A4Q2K5T9"/>
<gene>
    <name evidence="2" type="ORF">ESZ91_09345</name>
</gene>
<organism evidence="2 3">
    <name type="scientific">Candidatus Borkfalkia ceftriaxoniphila</name>
    <dbReference type="NCBI Taxonomy" id="2508949"/>
    <lineage>
        <taxon>Bacteria</taxon>
        <taxon>Bacillati</taxon>
        <taxon>Bacillota</taxon>
        <taxon>Clostridia</taxon>
        <taxon>Christensenellales</taxon>
        <taxon>Christensenellaceae</taxon>
        <taxon>Candidatus Borkfalkia</taxon>
    </lineage>
</organism>
<dbReference type="OrthoDB" id="9803913at2"/>
<evidence type="ECO:0000259" key="1">
    <source>
        <dbReference type="SMART" id="SM00479"/>
    </source>
</evidence>
<dbReference type="GO" id="GO:0004527">
    <property type="term" value="F:exonuclease activity"/>
    <property type="evidence" value="ECO:0007669"/>
    <property type="project" value="UniProtKB-ARBA"/>
</dbReference>
<name>A0A4Q2K5T9_9FIRM</name>
<feature type="domain" description="Exonuclease" evidence="1">
    <location>
        <begin position="2"/>
        <end position="175"/>
    </location>
</feature>
<dbReference type="InterPro" id="IPR036397">
    <property type="entry name" value="RNaseH_sf"/>
</dbReference>
<dbReference type="SUPFAM" id="SSF53098">
    <property type="entry name" value="Ribonuclease H-like"/>
    <property type="match status" value="1"/>
</dbReference>
<dbReference type="Proteomes" id="UP000291269">
    <property type="component" value="Unassembled WGS sequence"/>
</dbReference>
<dbReference type="EMBL" id="SDOZ01000003">
    <property type="protein sequence ID" value="RXZ58252.1"/>
    <property type="molecule type" value="Genomic_DNA"/>
</dbReference>
<protein>
    <recommendedName>
        <fullName evidence="1">Exonuclease domain-containing protein</fullName>
    </recommendedName>
</protein>
<proteinExistence type="predicted"/>
<dbReference type="InterPro" id="IPR013520">
    <property type="entry name" value="Ribonucl_H"/>
</dbReference>
<dbReference type="RefSeq" id="WP_129226573.1">
    <property type="nucleotide sequence ID" value="NZ_SDOZ01000003.1"/>
</dbReference>
<evidence type="ECO:0000313" key="2">
    <source>
        <dbReference type="EMBL" id="RXZ58252.1"/>
    </source>
</evidence>
<accession>A0A4Q2K5T9</accession>
<dbReference type="GO" id="GO:0003676">
    <property type="term" value="F:nucleic acid binding"/>
    <property type="evidence" value="ECO:0007669"/>
    <property type="project" value="InterPro"/>
</dbReference>
<reference evidence="2 3" key="1">
    <citation type="journal article" date="2019" name="Gut">
        <title>Antibiotics-induced monodominance of a novel gut bacterial order.</title>
        <authorList>
            <person name="Hildebrand F."/>
            <person name="Moitinho-Silva L."/>
            <person name="Blasche S."/>
            <person name="Jahn M.T."/>
            <person name="Gossmann T.I."/>
            <person name="Heuerta-Cepas J."/>
            <person name="Hercog R."/>
            <person name="Luetge M."/>
            <person name="Bahram M."/>
            <person name="Pryszlak A."/>
            <person name="Alves R.J."/>
            <person name="Waszak S.M."/>
            <person name="Zhu A."/>
            <person name="Ye L."/>
            <person name="Costea P.I."/>
            <person name="Aalvink S."/>
            <person name="Belzer C."/>
            <person name="Forslund S.K."/>
            <person name="Sunagawa S."/>
            <person name="Hentschel U."/>
            <person name="Merten C."/>
            <person name="Patil K.R."/>
            <person name="Benes V."/>
            <person name="Bork P."/>
        </authorList>
    </citation>
    <scope>NUCLEOTIDE SEQUENCE [LARGE SCALE GENOMIC DNA]</scope>
    <source>
        <strain evidence="2 3">HDS1380</strain>
    </source>
</reference>
<evidence type="ECO:0000313" key="3">
    <source>
        <dbReference type="Proteomes" id="UP000291269"/>
    </source>
</evidence>
<dbReference type="InterPro" id="IPR012337">
    <property type="entry name" value="RNaseH-like_sf"/>
</dbReference>
<sequence>MNYVFFDIECACVYKDVAKICVFGYCICDEKFNILKKEDILINPNGKFHLTAHGGDGIVLPYNYEDFKKYPDFPAFYRTIKDLLEGGDKIVVGHAAVNDVKYLNLETRRYKLPSFCFEFADTQILYMAMSETFDRQTGLDKLTELFQIEFQAHCAADDAYATMRVAEAMCRENQCTFPGLLEKYQIRNGSIRDYTFTNCSSKRGNEYYEKRAREKAERENVRVEFNNFVSRTRMRPQTRELYGKRFTFSRKIEEDLSLSKRLVREICRRGGRYSLKLGAANVFVTEENDESVRSVTAARLVGEGKPLQILHLSDLYSLLELNE</sequence>
<dbReference type="Pfam" id="PF00929">
    <property type="entry name" value="RNase_T"/>
    <property type="match status" value="1"/>
</dbReference>
<dbReference type="CDD" id="cd06127">
    <property type="entry name" value="DEDDh"/>
    <property type="match status" value="1"/>
</dbReference>
<dbReference type="SMART" id="SM00479">
    <property type="entry name" value="EXOIII"/>
    <property type="match status" value="1"/>
</dbReference>
<comment type="caution">
    <text evidence="2">The sequence shown here is derived from an EMBL/GenBank/DDBJ whole genome shotgun (WGS) entry which is preliminary data.</text>
</comment>
<dbReference type="Gene3D" id="3.30.420.10">
    <property type="entry name" value="Ribonuclease H-like superfamily/Ribonuclease H"/>
    <property type="match status" value="1"/>
</dbReference>